<feature type="binding site" evidence="5">
    <location>
        <position position="43"/>
    </location>
    <ligand>
        <name>ATP</name>
        <dbReference type="ChEBI" id="CHEBI:30616"/>
    </ligand>
</feature>
<feature type="compositionally biased region" description="Polar residues" evidence="6">
    <location>
        <begin position="347"/>
        <end position="358"/>
    </location>
</feature>
<keyword evidence="1" id="KW-0808">Transferase</keyword>
<dbReference type="PROSITE" id="PS00107">
    <property type="entry name" value="PROTEIN_KINASE_ATP"/>
    <property type="match status" value="1"/>
</dbReference>
<gene>
    <name evidence="8" type="ORF">GCM10009839_22150</name>
</gene>
<feature type="region of interest" description="Disordered" evidence="6">
    <location>
        <begin position="347"/>
        <end position="394"/>
    </location>
</feature>
<dbReference type="PANTHER" id="PTHR43289">
    <property type="entry name" value="MITOGEN-ACTIVATED PROTEIN KINASE KINASE KINASE 20-RELATED"/>
    <property type="match status" value="1"/>
</dbReference>
<feature type="compositionally biased region" description="Low complexity" evidence="6">
    <location>
        <begin position="359"/>
        <end position="368"/>
    </location>
</feature>
<protein>
    <recommendedName>
        <fullName evidence="7">Protein kinase domain-containing protein</fullName>
    </recommendedName>
</protein>
<feature type="region of interest" description="Disordered" evidence="6">
    <location>
        <begin position="300"/>
        <end position="319"/>
    </location>
</feature>
<dbReference type="PANTHER" id="PTHR43289:SF34">
    <property type="entry name" value="SERINE_THREONINE-PROTEIN KINASE YBDM-RELATED"/>
    <property type="match status" value="1"/>
</dbReference>
<dbReference type="RefSeq" id="WP_344665436.1">
    <property type="nucleotide sequence ID" value="NZ_BAAAQN010000009.1"/>
</dbReference>
<dbReference type="Gene3D" id="3.30.200.20">
    <property type="entry name" value="Phosphorylase Kinase, domain 1"/>
    <property type="match status" value="1"/>
</dbReference>
<evidence type="ECO:0000256" key="2">
    <source>
        <dbReference type="ARBA" id="ARBA00022741"/>
    </source>
</evidence>
<dbReference type="InterPro" id="IPR017441">
    <property type="entry name" value="Protein_kinase_ATP_BS"/>
</dbReference>
<dbReference type="CDD" id="cd14014">
    <property type="entry name" value="STKc_PknB_like"/>
    <property type="match status" value="1"/>
</dbReference>
<sequence>MEPLSDDDPRRIGRYDLLGRIGAGGMGRVYLGRSASGRQVAIKVIHHTLVESPEFRTRFAREIAAARAVGGFYTAAVVDADPDAEQPWLATEYVPGPSLDQAVREHGPLSGDPLRVLAVGLAEALAAIHAAGVVHRDFKPSNVVLAADGPRVIDFGIARAFDATALTSAQQILGTPGFMAPEQLQDGTVTAAADVFCLGMTLAYASTGRPPFGTGGLLELSYRVVNNEPDLDGVPTALAGVVESCLAKDPARRPGIRQVLDALTGTSPGPAPMPIHPPVSIQPPVPVPVPVPVPATMSGYLPTPNSPTNGTPPSGPKRSAVPMVVSSMAVLAIAAGVGIWYLSSGNKDPDTSSVSGAPTTHSTGTSTSLLPDSQTPATSPASPSTSPSSSAPSQIVVGSLNFPESALLAEIYAQALTAKGLTVTKKLNLGAREVAYNALRSGMVSVIPEYNGALLAYLQPGATAKTTDDIDAAVIAKLPAELELLNAAPAQDNDSLVVTQTTASKFGLAAIADLASQAPQLVLGGAPDFQTRPSGLPALQGAYGLHFKSFQSLDYGGPISVSALNQGRVQVVDLFTSDPAIVQNHLVVLADGKNVFGSQNVIPLAVKSALPQAGADALNAVSAKLTTAELGQLNEQVSVENKAPADVAHAWLVKSGLA</sequence>
<organism evidence="8 9">
    <name type="scientific">Catenulispora yoronensis</name>
    <dbReference type="NCBI Taxonomy" id="450799"/>
    <lineage>
        <taxon>Bacteria</taxon>
        <taxon>Bacillati</taxon>
        <taxon>Actinomycetota</taxon>
        <taxon>Actinomycetes</taxon>
        <taxon>Catenulisporales</taxon>
        <taxon>Catenulisporaceae</taxon>
        <taxon>Catenulispora</taxon>
    </lineage>
</organism>
<dbReference type="Proteomes" id="UP001500751">
    <property type="component" value="Unassembled WGS sequence"/>
</dbReference>
<keyword evidence="3" id="KW-0418">Kinase</keyword>
<dbReference type="SUPFAM" id="SSF56112">
    <property type="entry name" value="Protein kinase-like (PK-like)"/>
    <property type="match status" value="1"/>
</dbReference>
<comment type="caution">
    <text evidence="8">The sequence shown here is derived from an EMBL/GenBank/DDBJ whole genome shotgun (WGS) entry which is preliminary data.</text>
</comment>
<keyword evidence="4 5" id="KW-0067">ATP-binding</keyword>
<dbReference type="Pfam" id="PF00069">
    <property type="entry name" value="Pkinase"/>
    <property type="match status" value="1"/>
</dbReference>
<dbReference type="InterPro" id="IPR008271">
    <property type="entry name" value="Ser/Thr_kinase_AS"/>
</dbReference>
<dbReference type="CDD" id="cd13606">
    <property type="entry name" value="PBP2_ProX_like"/>
    <property type="match status" value="1"/>
</dbReference>
<dbReference type="Gene3D" id="3.40.190.10">
    <property type="entry name" value="Periplasmic binding protein-like II"/>
    <property type="match status" value="1"/>
</dbReference>
<keyword evidence="2 5" id="KW-0547">Nucleotide-binding</keyword>
<evidence type="ECO:0000313" key="9">
    <source>
        <dbReference type="Proteomes" id="UP001500751"/>
    </source>
</evidence>
<accession>A0ABP5FHJ3</accession>
<dbReference type="InterPro" id="IPR007210">
    <property type="entry name" value="ABC_Gly_betaine_transp_sub-bd"/>
</dbReference>
<reference evidence="9" key="1">
    <citation type="journal article" date="2019" name="Int. J. Syst. Evol. Microbiol.">
        <title>The Global Catalogue of Microorganisms (GCM) 10K type strain sequencing project: providing services to taxonomists for standard genome sequencing and annotation.</title>
        <authorList>
            <consortium name="The Broad Institute Genomics Platform"/>
            <consortium name="The Broad Institute Genome Sequencing Center for Infectious Disease"/>
            <person name="Wu L."/>
            <person name="Ma J."/>
        </authorList>
    </citation>
    <scope>NUCLEOTIDE SEQUENCE [LARGE SCALE GENOMIC DNA]</scope>
    <source>
        <strain evidence="9">JCM 16014</strain>
    </source>
</reference>
<evidence type="ECO:0000256" key="5">
    <source>
        <dbReference type="PROSITE-ProRule" id="PRU10141"/>
    </source>
</evidence>
<dbReference type="EMBL" id="BAAAQN010000009">
    <property type="protein sequence ID" value="GAA2023998.1"/>
    <property type="molecule type" value="Genomic_DNA"/>
</dbReference>
<feature type="domain" description="Protein kinase" evidence="7">
    <location>
        <begin position="15"/>
        <end position="279"/>
    </location>
</feature>
<dbReference type="Pfam" id="PF04069">
    <property type="entry name" value="OpuAC"/>
    <property type="match status" value="1"/>
</dbReference>
<dbReference type="InterPro" id="IPR000719">
    <property type="entry name" value="Prot_kinase_dom"/>
</dbReference>
<evidence type="ECO:0000256" key="4">
    <source>
        <dbReference type="ARBA" id="ARBA00022840"/>
    </source>
</evidence>
<dbReference type="PROSITE" id="PS50011">
    <property type="entry name" value="PROTEIN_KINASE_DOM"/>
    <property type="match status" value="1"/>
</dbReference>
<dbReference type="SUPFAM" id="SSF53850">
    <property type="entry name" value="Periplasmic binding protein-like II"/>
    <property type="match status" value="1"/>
</dbReference>
<dbReference type="InterPro" id="IPR011009">
    <property type="entry name" value="Kinase-like_dom_sf"/>
</dbReference>
<evidence type="ECO:0000256" key="6">
    <source>
        <dbReference type="SAM" id="MobiDB-lite"/>
    </source>
</evidence>
<evidence type="ECO:0000256" key="3">
    <source>
        <dbReference type="ARBA" id="ARBA00022777"/>
    </source>
</evidence>
<proteinExistence type="predicted"/>
<feature type="compositionally biased region" description="Low complexity" evidence="6">
    <location>
        <begin position="302"/>
        <end position="312"/>
    </location>
</feature>
<name>A0ABP5FHJ3_9ACTN</name>
<evidence type="ECO:0000256" key="1">
    <source>
        <dbReference type="ARBA" id="ARBA00022679"/>
    </source>
</evidence>
<feature type="compositionally biased region" description="Low complexity" evidence="6">
    <location>
        <begin position="375"/>
        <end position="393"/>
    </location>
</feature>
<evidence type="ECO:0000259" key="7">
    <source>
        <dbReference type="PROSITE" id="PS50011"/>
    </source>
</evidence>
<keyword evidence="9" id="KW-1185">Reference proteome</keyword>
<dbReference type="Gene3D" id="3.40.190.120">
    <property type="entry name" value="Osmoprotection protein (prox), domain 2"/>
    <property type="match status" value="1"/>
</dbReference>
<dbReference type="PROSITE" id="PS00108">
    <property type="entry name" value="PROTEIN_KINASE_ST"/>
    <property type="match status" value="1"/>
</dbReference>
<evidence type="ECO:0000313" key="8">
    <source>
        <dbReference type="EMBL" id="GAA2023998.1"/>
    </source>
</evidence>
<dbReference type="Gene3D" id="1.10.510.10">
    <property type="entry name" value="Transferase(Phosphotransferase) domain 1"/>
    <property type="match status" value="1"/>
</dbReference>